<gene>
    <name evidence="3" type="ORF">BDK61_0969</name>
</gene>
<accession>A0A495R2W3</accession>
<dbReference type="AlphaFoldDB" id="A0A495R2W3"/>
<feature type="coiled-coil region" evidence="1">
    <location>
        <begin position="148"/>
        <end position="205"/>
    </location>
</feature>
<evidence type="ECO:0000313" key="3">
    <source>
        <dbReference type="EMBL" id="RKS81675.1"/>
    </source>
</evidence>
<name>A0A495R2W3_9EURY</name>
<evidence type="ECO:0000256" key="1">
    <source>
        <dbReference type="SAM" id="Coils"/>
    </source>
</evidence>
<keyword evidence="4" id="KW-1185">Reference proteome</keyword>
<dbReference type="Pfam" id="PF23921">
    <property type="entry name" value="DUF7260"/>
    <property type="match status" value="1"/>
</dbReference>
<organism evidence="3 4">
    <name type="scientific">Haloarcula quadrata</name>
    <dbReference type="NCBI Taxonomy" id="182779"/>
    <lineage>
        <taxon>Archaea</taxon>
        <taxon>Methanobacteriati</taxon>
        <taxon>Methanobacteriota</taxon>
        <taxon>Stenosarchaea group</taxon>
        <taxon>Halobacteria</taxon>
        <taxon>Halobacteriales</taxon>
        <taxon>Haloarculaceae</taxon>
        <taxon>Haloarcula</taxon>
    </lineage>
</organism>
<dbReference type="EMBL" id="RBWW01000001">
    <property type="protein sequence ID" value="RKS81675.1"/>
    <property type="molecule type" value="Genomic_DNA"/>
</dbReference>
<dbReference type="InterPro" id="IPR055684">
    <property type="entry name" value="DUF7260"/>
</dbReference>
<evidence type="ECO:0000259" key="2">
    <source>
        <dbReference type="Pfam" id="PF23921"/>
    </source>
</evidence>
<reference evidence="3 4" key="1">
    <citation type="submission" date="2018-10" db="EMBL/GenBank/DDBJ databases">
        <title>Genomic Encyclopedia of Archaeal and Bacterial Type Strains, Phase II (KMG-II): from individual species to whole genera.</title>
        <authorList>
            <person name="Goeker M."/>
        </authorList>
    </citation>
    <scope>NUCLEOTIDE SEQUENCE [LARGE SCALE GENOMIC DNA]</scope>
    <source>
        <strain evidence="3 4">DSM 11927</strain>
    </source>
</reference>
<feature type="domain" description="DUF7260" evidence="2">
    <location>
        <begin position="12"/>
        <end position="254"/>
    </location>
</feature>
<proteinExistence type="predicted"/>
<keyword evidence="1" id="KW-0175">Coiled coil</keyword>
<sequence>MSVSTTETSQPRIEQALAVVQRETDCIEAELAALRRFRTQMVSIEPTAQSAGTVDTSGGGMSAFSARQPKPDTSLRAVREAYRETVMAVPHFEAEYDDSLEANMSMEFGPELGTQIATGTRLTAQLYEALLTASEGARDEREMLLPALERERESLQSVQATLDDCERRAAALGANARRTTDPARLDTIDDQLAEIEANCEAAAATRQQQLHSRSAAALSGVDGTSLVRYLYDGCPVTCPALVDTVTCLDTIRRHRRHCIVSTS</sequence>
<evidence type="ECO:0000313" key="4">
    <source>
        <dbReference type="Proteomes" id="UP000268233"/>
    </source>
</evidence>
<comment type="caution">
    <text evidence="3">The sequence shown here is derived from an EMBL/GenBank/DDBJ whole genome shotgun (WGS) entry which is preliminary data.</text>
</comment>
<dbReference type="Proteomes" id="UP000268233">
    <property type="component" value="Unassembled WGS sequence"/>
</dbReference>
<protein>
    <recommendedName>
        <fullName evidence="2">DUF7260 domain-containing protein</fullName>
    </recommendedName>
</protein>